<dbReference type="PANTHER" id="PTHR13169">
    <property type="entry name" value="UBIQUITIN-LIKE PROTEIN 3 HCG-1 PROTEIN"/>
    <property type="match status" value="1"/>
</dbReference>
<dbReference type="RefSeq" id="XP_066668605.1">
    <property type="nucleotide sequence ID" value="XM_066813263.1"/>
</dbReference>
<proteinExistence type="predicted"/>
<dbReference type="Pfam" id="PF13881">
    <property type="entry name" value="Rad60-SLD_2"/>
    <property type="match status" value="1"/>
</dbReference>
<dbReference type="Gene3D" id="3.10.20.90">
    <property type="entry name" value="Phosphatidylinositol 3-kinase Catalytic Subunit, Chain A, domain 1"/>
    <property type="match status" value="1"/>
</dbReference>
<feature type="region of interest" description="Disordered" evidence="1">
    <location>
        <begin position="1"/>
        <end position="127"/>
    </location>
</feature>
<dbReference type="PROSITE" id="PS50053">
    <property type="entry name" value="UBIQUITIN_2"/>
    <property type="match status" value="1"/>
</dbReference>
<dbReference type="EMBL" id="JAQQWN010000006">
    <property type="protein sequence ID" value="KAK8081130.1"/>
    <property type="molecule type" value="Genomic_DNA"/>
</dbReference>
<organism evidence="3 4">
    <name type="scientific">Apiospora hydei</name>
    <dbReference type="NCBI Taxonomy" id="1337664"/>
    <lineage>
        <taxon>Eukaryota</taxon>
        <taxon>Fungi</taxon>
        <taxon>Dikarya</taxon>
        <taxon>Ascomycota</taxon>
        <taxon>Pezizomycotina</taxon>
        <taxon>Sordariomycetes</taxon>
        <taxon>Xylariomycetidae</taxon>
        <taxon>Amphisphaeriales</taxon>
        <taxon>Apiosporaceae</taxon>
        <taxon>Apiospora</taxon>
    </lineage>
</organism>
<dbReference type="InterPro" id="IPR029071">
    <property type="entry name" value="Ubiquitin-like_domsf"/>
</dbReference>
<reference evidence="3 4" key="1">
    <citation type="submission" date="2023-01" db="EMBL/GenBank/DDBJ databases">
        <title>Analysis of 21 Apiospora genomes using comparative genomics revels a genus with tremendous synthesis potential of carbohydrate active enzymes and secondary metabolites.</title>
        <authorList>
            <person name="Sorensen T."/>
        </authorList>
    </citation>
    <scope>NUCLEOTIDE SEQUENCE [LARGE SCALE GENOMIC DNA]</scope>
    <source>
        <strain evidence="3 4">CBS 114990</strain>
    </source>
</reference>
<protein>
    <recommendedName>
        <fullName evidence="2">Ubiquitin-like domain-containing protein</fullName>
    </recommendedName>
</protein>
<gene>
    <name evidence="3" type="ORF">PG997_008948</name>
</gene>
<sequence>MAESTSSTSRSKDKQPEEPQAAAPSGTLPPKLEGAVEMEDLTLKPAYQEDYPVAPLPEPLASNPVQPAAGGAQETPSAAQSSSQNTATPATPAEGEETTSATTQSKGKAPAREDPLTLGHTPSEEPAAKGDMVVEILLISTAASSRHPFKITERYLTKRNVNVPGVTVDGKMDILSITVYSLKELILREWRREWETAPREPASIRLIRLGKMLDDKATLQSYGFSLEAPNVVHMTVKPQETEEEGGAAKGAKEAGPDNNEAGCCCIVL</sequence>
<name>A0ABR1WC85_9PEZI</name>
<dbReference type="PANTHER" id="PTHR13169:SF0">
    <property type="entry name" value="UBIQUITIN-LIKE PROTEIN 3"/>
    <property type="match status" value="1"/>
</dbReference>
<dbReference type="InterPro" id="IPR000626">
    <property type="entry name" value="Ubiquitin-like_dom"/>
</dbReference>
<dbReference type="InterPro" id="IPR040015">
    <property type="entry name" value="UBL3-like"/>
</dbReference>
<evidence type="ECO:0000256" key="1">
    <source>
        <dbReference type="SAM" id="MobiDB-lite"/>
    </source>
</evidence>
<evidence type="ECO:0000313" key="4">
    <source>
        <dbReference type="Proteomes" id="UP001433268"/>
    </source>
</evidence>
<dbReference type="GeneID" id="92046323"/>
<dbReference type="Proteomes" id="UP001433268">
    <property type="component" value="Unassembled WGS sequence"/>
</dbReference>
<accession>A0ABR1WC85</accession>
<feature type="domain" description="Ubiquitin-like" evidence="2">
    <location>
        <begin position="178"/>
        <end position="225"/>
    </location>
</feature>
<feature type="compositionally biased region" description="Low complexity" evidence="1">
    <location>
        <begin position="75"/>
        <end position="103"/>
    </location>
</feature>
<keyword evidence="4" id="KW-1185">Reference proteome</keyword>
<dbReference type="SUPFAM" id="SSF54236">
    <property type="entry name" value="Ubiquitin-like"/>
    <property type="match status" value="1"/>
</dbReference>
<comment type="caution">
    <text evidence="3">The sequence shown here is derived from an EMBL/GenBank/DDBJ whole genome shotgun (WGS) entry which is preliminary data.</text>
</comment>
<evidence type="ECO:0000259" key="2">
    <source>
        <dbReference type="PROSITE" id="PS50053"/>
    </source>
</evidence>
<evidence type="ECO:0000313" key="3">
    <source>
        <dbReference type="EMBL" id="KAK8081130.1"/>
    </source>
</evidence>
<dbReference type="InterPro" id="IPR039540">
    <property type="entry name" value="UBL3-like_ubiquitin_dom"/>
</dbReference>